<dbReference type="GO" id="GO:0003677">
    <property type="term" value="F:DNA binding"/>
    <property type="evidence" value="ECO:0007669"/>
    <property type="project" value="UniProtKB-KW"/>
</dbReference>
<dbReference type="Pfam" id="PF04082">
    <property type="entry name" value="Fungal_trans"/>
    <property type="match status" value="1"/>
</dbReference>
<dbReference type="OMA" id="MFACASK"/>
<reference evidence="9 10" key="1">
    <citation type="submission" date="2018-05" db="EMBL/GenBank/DDBJ databases">
        <title>Draft genome sequence of Scytalidium lignicola DSM 105466, a ubiquitous saprotrophic fungus.</title>
        <authorList>
            <person name="Buettner E."/>
            <person name="Gebauer A.M."/>
            <person name="Hofrichter M."/>
            <person name="Liers C."/>
            <person name="Kellner H."/>
        </authorList>
    </citation>
    <scope>NUCLEOTIDE SEQUENCE [LARGE SCALE GENOMIC DNA]</scope>
    <source>
        <strain evidence="9 10">DSM 105466</strain>
    </source>
</reference>
<keyword evidence="3" id="KW-0805">Transcription regulation</keyword>
<evidence type="ECO:0000313" key="9">
    <source>
        <dbReference type="EMBL" id="RFU29618.1"/>
    </source>
</evidence>
<comment type="caution">
    <text evidence="9">The sequence shown here is derived from an EMBL/GenBank/DDBJ whole genome shotgun (WGS) entry which is preliminary data.</text>
</comment>
<dbReference type="PANTHER" id="PTHR31313">
    <property type="entry name" value="TY1 ENHANCER ACTIVATOR"/>
    <property type="match status" value="1"/>
</dbReference>
<dbReference type="STRING" id="5539.A0A3E2H8B2"/>
<dbReference type="Proteomes" id="UP000258309">
    <property type="component" value="Unassembled WGS sequence"/>
</dbReference>
<evidence type="ECO:0000256" key="7">
    <source>
        <dbReference type="SAM" id="MobiDB-lite"/>
    </source>
</evidence>
<keyword evidence="5" id="KW-0804">Transcription</keyword>
<organism evidence="9 10">
    <name type="scientific">Scytalidium lignicola</name>
    <name type="common">Hyphomycete</name>
    <dbReference type="NCBI Taxonomy" id="5539"/>
    <lineage>
        <taxon>Eukaryota</taxon>
        <taxon>Fungi</taxon>
        <taxon>Dikarya</taxon>
        <taxon>Ascomycota</taxon>
        <taxon>Pezizomycotina</taxon>
        <taxon>Leotiomycetes</taxon>
        <taxon>Leotiomycetes incertae sedis</taxon>
        <taxon>Scytalidium</taxon>
    </lineage>
</organism>
<proteinExistence type="predicted"/>
<evidence type="ECO:0000313" key="10">
    <source>
        <dbReference type="Proteomes" id="UP000258309"/>
    </source>
</evidence>
<dbReference type="GO" id="GO:0006351">
    <property type="term" value="P:DNA-templated transcription"/>
    <property type="evidence" value="ECO:0007669"/>
    <property type="project" value="InterPro"/>
</dbReference>
<keyword evidence="1" id="KW-0479">Metal-binding</keyword>
<dbReference type="OrthoDB" id="2154091at2759"/>
<keyword evidence="6" id="KW-0539">Nucleus</keyword>
<dbReference type="InterPro" id="IPR051615">
    <property type="entry name" value="Transcr_Regulatory_Elem"/>
</dbReference>
<name>A0A3E2H8B2_SCYLI</name>
<dbReference type="CDD" id="cd12148">
    <property type="entry name" value="fungal_TF_MHR"/>
    <property type="match status" value="1"/>
</dbReference>
<evidence type="ECO:0000256" key="1">
    <source>
        <dbReference type="ARBA" id="ARBA00022723"/>
    </source>
</evidence>
<feature type="region of interest" description="Disordered" evidence="7">
    <location>
        <begin position="98"/>
        <end position="126"/>
    </location>
</feature>
<keyword evidence="2" id="KW-0862">Zinc</keyword>
<dbReference type="SMART" id="SM00906">
    <property type="entry name" value="Fungal_trans"/>
    <property type="match status" value="1"/>
</dbReference>
<feature type="non-terminal residue" evidence="9">
    <location>
        <position position="1"/>
    </location>
</feature>
<evidence type="ECO:0000256" key="3">
    <source>
        <dbReference type="ARBA" id="ARBA00023015"/>
    </source>
</evidence>
<keyword evidence="4" id="KW-0238">DNA-binding</keyword>
<accession>A0A3E2H8B2</accession>
<feature type="non-terminal residue" evidence="9">
    <location>
        <position position="690"/>
    </location>
</feature>
<sequence length="690" mass="77458">MVSIEEDQVRYEEAQLWILYSTEAPLPTNAVLRALQNEERKLKQVILRLKNSSPAEVSKILESITFSEGSETICVPESPRPASPVQNPIPDEEPVVTIEQDGSASRQPAIPGDQDATDGEDQNLDTSPFYCINEMGHLDSFGPSSAFKSSSQPPVSIDPVIDHHIRNSLITNAVLERQREHELRSRTSIDGVEIDLAMHLLDVHWSRQHHTLLLTYRPAIMRDLREGGPNCSVFLINAMFACASKYSRRDEVRDDFKDPKTAGRRFFRRCDELLFTESLLMVPSVPSVIGLFLLGSTFISLGETSKGWLYSGYALRMIYDLGLHIDIKQTLENAEEVEIRRRVFWGAFISDKLQSLYLGRPMAIHLRDAHVSRHLMDTFEEKEIWKPYTDPMFPDTLADTVVDASQPFILSISTFQQLCSLSQIMTQIINKFYVVGATATNAKANLQTVDNSLNTWKRDLPAGLEYDPAIVLEPGARKPPPNLLHLHCLYHALIILAHRPLLSDGHLRTATAPVSSWRRCSEAARNITNIALAYQASYSFRGGPYLLAYALYVACTIHVRNAVALESNQPGENCSLLMASLHYLEELTVPNPGVARPVGIIRNLVATSGLSFIIDVNGQPPQDNWDINVNEILRMFPSRTLDPQDYSQTRRTWYSSGFENALNEDVLYGFMDPSTLPCDFAPPAFSIESL</sequence>
<evidence type="ECO:0000256" key="5">
    <source>
        <dbReference type="ARBA" id="ARBA00023163"/>
    </source>
</evidence>
<feature type="domain" description="Xylanolytic transcriptional activator regulatory" evidence="8">
    <location>
        <begin position="307"/>
        <end position="382"/>
    </location>
</feature>
<dbReference type="PANTHER" id="PTHR31313:SF86">
    <property type="entry name" value="ZN(2)-C6 FUNGAL-TYPE DOMAIN-CONTAINING PROTEIN"/>
    <property type="match status" value="1"/>
</dbReference>
<dbReference type="AlphaFoldDB" id="A0A3E2H8B2"/>
<evidence type="ECO:0000259" key="8">
    <source>
        <dbReference type="SMART" id="SM00906"/>
    </source>
</evidence>
<keyword evidence="10" id="KW-1185">Reference proteome</keyword>
<dbReference type="InterPro" id="IPR007219">
    <property type="entry name" value="XnlR_reg_dom"/>
</dbReference>
<protein>
    <recommendedName>
        <fullName evidence="8">Xylanolytic transcriptional activator regulatory domain-containing protein</fullName>
    </recommendedName>
</protein>
<evidence type="ECO:0000256" key="2">
    <source>
        <dbReference type="ARBA" id="ARBA00022833"/>
    </source>
</evidence>
<gene>
    <name evidence="9" type="ORF">B7463_g6686</name>
</gene>
<dbReference type="GO" id="GO:0008270">
    <property type="term" value="F:zinc ion binding"/>
    <property type="evidence" value="ECO:0007669"/>
    <property type="project" value="InterPro"/>
</dbReference>
<dbReference type="EMBL" id="NCSJ02000122">
    <property type="protein sequence ID" value="RFU29618.1"/>
    <property type="molecule type" value="Genomic_DNA"/>
</dbReference>
<evidence type="ECO:0000256" key="4">
    <source>
        <dbReference type="ARBA" id="ARBA00023125"/>
    </source>
</evidence>
<evidence type="ECO:0000256" key="6">
    <source>
        <dbReference type="ARBA" id="ARBA00023242"/>
    </source>
</evidence>